<evidence type="ECO:0000313" key="2">
    <source>
        <dbReference type="Proteomes" id="UP000182987"/>
    </source>
</evidence>
<evidence type="ECO:0000313" key="1">
    <source>
        <dbReference type="EMBL" id="APG03501.1"/>
    </source>
</evidence>
<sequence>MYEGGETWRLHLRDRSLNAKFDPSRHQLMAPNPNHFLLRPWSSYPSPPSDEDWVPNLSGRQPPFQKIPGLDYRYVETTERWQTLPIRHGL</sequence>
<accession>A0A0G9HET8</accession>
<gene>
    <name evidence="1" type="ORF">BJI69_05935</name>
</gene>
<keyword evidence="2" id="KW-1185">Reference proteome</keyword>
<reference evidence="2" key="1">
    <citation type="submission" date="2016-09" db="EMBL/GenBank/DDBJ databases">
        <authorList>
            <person name="Lysoe E."/>
        </authorList>
    </citation>
    <scope>NUCLEOTIDE SEQUENCE [LARGE SCALE GENOMIC DNA]</scope>
    <source>
        <strain evidence="2">LJ96T</strain>
    </source>
</reference>
<dbReference type="Proteomes" id="UP000182987">
    <property type="component" value="Chromosome"/>
</dbReference>
<dbReference type="KEGG" id="lrz:BJI69_05935"/>
<name>A0A0G9HET8_9GAMM</name>
<protein>
    <submittedName>
        <fullName evidence="1">Uncharacterized protein</fullName>
    </submittedName>
</protein>
<dbReference type="PATRIC" id="fig|1440763.5.peg.1074"/>
<proteinExistence type="predicted"/>
<dbReference type="EMBL" id="CP017480">
    <property type="protein sequence ID" value="APG03501.1"/>
    <property type="molecule type" value="Genomic_DNA"/>
</dbReference>
<dbReference type="AlphaFoldDB" id="A0A0G9HET8"/>
<organism evidence="1 2">
    <name type="scientific">Luteibacter rhizovicinus DSM 16549</name>
    <dbReference type="NCBI Taxonomy" id="1440763"/>
    <lineage>
        <taxon>Bacteria</taxon>
        <taxon>Pseudomonadati</taxon>
        <taxon>Pseudomonadota</taxon>
        <taxon>Gammaproteobacteria</taxon>
        <taxon>Lysobacterales</taxon>
        <taxon>Rhodanobacteraceae</taxon>
        <taxon>Luteibacter</taxon>
    </lineage>
</organism>
<dbReference type="STRING" id="1440763.BJI69_05935"/>